<reference evidence="1 2" key="1">
    <citation type="submission" date="2018-11" db="EMBL/GenBank/DDBJ databases">
        <authorList>
            <consortium name="Pathogen Informatics"/>
        </authorList>
    </citation>
    <scope>NUCLEOTIDE SEQUENCE [LARGE SCALE GENOMIC DNA]</scope>
    <source>
        <strain evidence="1 2">Zambia</strain>
    </source>
</reference>
<evidence type="ECO:0000313" key="1">
    <source>
        <dbReference type="EMBL" id="VDO81366.1"/>
    </source>
</evidence>
<dbReference type="EMBL" id="UZAI01003655">
    <property type="protein sequence ID" value="VDO81366.1"/>
    <property type="molecule type" value="Genomic_DNA"/>
</dbReference>
<dbReference type="AlphaFoldDB" id="A0A183LXA3"/>
<gene>
    <name evidence="1" type="ORF">SMRZ_LOCUS8428</name>
</gene>
<proteinExistence type="predicted"/>
<accession>A0A183LXA3</accession>
<organism evidence="1 2">
    <name type="scientific">Schistosoma margrebowiei</name>
    <dbReference type="NCBI Taxonomy" id="48269"/>
    <lineage>
        <taxon>Eukaryota</taxon>
        <taxon>Metazoa</taxon>
        <taxon>Spiralia</taxon>
        <taxon>Lophotrochozoa</taxon>
        <taxon>Platyhelminthes</taxon>
        <taxon>Trematoda</taxon>
        <taxon>Digenea</taxon>
        <taxon>Strigeidida</taxon>
        <taxon>Schistosomatoidea</taxon>
        <taxon>Schistosomatidae</taxon>
        <taxon>Schistosoma</taxon>
    </lineage>
</organism>
<dbReference type="Proteomes" id="UP000277204">
    <property type="component" value="Unassembled WGS sequence"/>
</dbReference>
<sequence length="72" mass="8387">MMVEGSQQRTWNRVSCYLALFSRQTPSIYSRQINESVDVHHQFLSLPLNNDLLNQHTIQGIVDSNISHELYL</sequence>
<evidence type="ECO:0000313" key="2">
    <source>
        <dbReference type="Proteomes" id="UP000277204"/>
    </source>
</evidence>
<name>A0A183LXA3_9TREM</name>
<protein>
    <submittedName>
        <fullName evidence="1">Uncharacterized protein</fullName>
    </submittedName>
</protein>
<keyword evidence="2" id="KW-1185">Reference proteome</keyword>